<feature type="transmembrane region" description="Helical" evidence="6">
    <location>
        <begin position="256"/>
        <end position="278"/>
    </location>
</feature>
<dbReference type="InterPro" id="IPR050250">
    <property type="entry name" value="Macrolide_Exporter_MacB"/>
</dbReference>
<accession>A0A1F7S1V7</accession>
<dbReference type="AlphaFoldDB" id="A0A1F7S1V7"/>
<dbReference type="Pfam" id="PF02687">
    <property type="entry name" value="FtsX"/>
    <property type="match status" value="1"/>
</dbReference>
<organism evidence="9 10">
    <name type="scientific">Candidatus Schekmanbacteria bacterium RBG_13_48_7</name>
    <dbReference type="NCBI Taxonomy" id="1817878"/>
    <lineage>
        <taxon>Bacteria</taxon>
        <taxon>Candidatus Schekmaniibacteriota</taxon>
    </lineage>
</organism>
<feature type="transmembrane region" description="Helical" evidence="6">
    <location>
        <begin position="299"/>
        <end position="325"/>
    </location>
</feature>
<dbReference type="EMBL" id="MGDD01000057">
    <property type="protein sequence ID" value="OGL47759.1"/>
    <property type="molecule type" value="Genomic_DNA"/>
</dbReference>
<evidence type="ECO:0000256" key="2">
    <source>
        <dbReference type="ARBA" id="ARBA00022475"/>
    </source>
</evidence>
<evidence type="ECO:0000256" key="5">
    <source>
        <dbReference type="ARBA" id="ARBA00023136"/>
    </source>
</evidence>
<evidence type="ECO:0000313" key="10">
    <source>
        <dbReference type="Proteomes" id="UP000179266"/>
    </source>
</evidence>
<feature type="domain" description="MacB-like periplasmic core" evidence="8">
    <location>
        <begin position="19"/>
        <end position="222"/>
    </location>
</feature>
<dbReference type="GO" id="GO:0022857">
    <property type="term" value="F:transmembrane transporter activity"/>
    <property type="evidence" value="ECO:0007669"/>
    <property type="project" value="TreeGrafter"/>
</dbReference>
<keyword evidence="3 6" id="KW-0812">Transmembrane</keyword>
<evidence type="ECO:0000256" key="3">
    <source>
        <dbReference type="ARBA" id="ARBA00022692"/>
    </source>
</evidence>
<feature type="domain" description="ABC3 transporter permease C-terminal" evidence="7">
    <location>
        <begin position="260"/>
        <end position="380"/>
    </location>
</feature>
<evidence type="ECO:0000256" key="4">
    <source>
        <dbReference type="ARBA" id="ARBA00022989"/>
    </source>
</evidence>
<gene>
    <name evidence="9" type="ORF">A2161_05155</name>
</gene>
<keyword evidence="4 6" id="KW-1133">Transmembrane helix</keyword>
<dbReference type="GO" id="GO:0005886">
    <property type="term" value="C:plasma membrane"/>
    <property type="evidence" value="ECO:0007669"/>
    <property type="project" value="UniProtKB-SubCell"/>
</dbReference>
<proteinExistence type="predicted"/>
<keyword evidence="2" id="KW-1003">Cell membrane</keyword>
<sequence length="388" mass="42612">MHIPIIYNVRSLIQRPVSTLATVMGIAIVVAVLCGMLALATGFQKAISSTGSPDNVIVMRDGADAEISSGIPRDNVNIIASLPEIANNKDGRPMFSADIVVIINIHKIGESKYYNVTVRGVSKNAFDLRENMRIIAGRSFNPGAYEVIIGSKLVGKYENCYLDGTLEYGQRKWTVVGIFSAGETAFDSEIWGENEILMPVFWGPVFQSVTFRMNDSTLFYKIKDKLENDPRLQVAVYRESDFYSKRSQALTMVLKFLGYFVSSIMAIGAIFGAINTMNSAIASRHREIAVLLTLGFPPSAILFSFLFECILICVTGGIVGCLLALPLNFVTTSTTNWQTFTEVAFTFHLTPGIFCAGIIFAVIMGILGGFVPSWRSSRQSIAQALRQE</sequence>
<keyword evidence="5 6" id="KW-0472">Membrane</keyword>
<evidence type="ECO:0000259" key="7">
    <source>
        <dbReference type="Pfam" id="PF02687"/>
    </source>
</evidence>
<dbReference type="Proteomes" id="UP000179266">
    <property type="component" value="Unassembled WGS sequence"/>
</dbReference>
<dbReference type="InterPro" id="IPR003838">
    <property type="entry name" value="ABC3_permease_C"/>
</dbReference>
<evidence type="ECO:0000259" key="8">
    <source>
        <dbReference type="Pfam" id="PF12704"/>
    </source>
</evidence>
<reference evidence="9 10" key="1">
    <citation type="journal article" date="2016" name="Nat. Commun.">
        <title>Thousands of microbial genomes shed light on interconnected biogeochemical processes in an aquifer system.</title>
        <authorList>
            <person name="Anantharaman K."/>
            <person name="Brown C.T."/>
            <person name="Hug L.A."/>
            <person name="Sharon I."/>
            <person name="Castelle C.J."/>
            <person name="Probst A.J."/>
            <person name="Thomas B.C."/>
            <person name="Singh A."/>
            <person name="Wilkins M.J."/>
            <person name="Karaoz U."/>
            <person name="Brodie E.L."/>
            <person name="Williams K.H."/>
            <person name="Hubbard S.S."/>
            <person name="Banfield J.F."/>
        </authorList>
    </citation>
    <scope>NUCLEOTIDE SEQUENCE [LARGE SCALE GENOMIC DNA]</scope>
</reference>
<dbReference type="InterPro" id="IPR025857">
    <property type="entry name" value="MacB_PCD"/>
</dbReference>
<evidence type="ECO:0008006" key="11">
    <source>
        <dbReference type="Google" id="ProtNLM"/>
    </source>
</evidence>
<name>A0A1F7S1V7_9BACT</name>
<comment type="caution">
    <text evidence="9">The sequence shown here is derived from an EMBL/GenBank/DDBJ whole genome shotgun (WGS) entry which is preliminary data.</text>
</comment>
<dbReference type="Pfam" id="PF12704">
    <property type="entry name" value="MacB_PCD"/>
    <property type="match status" value="1"/>
</dbReference>
<protein>
    <recommendedName>
        <fullName evidence="11">ABC transporter permease</fullName>
    </recommendedName>
</protein>
<feature type="transmembrane region" description="Helical" evidence="6">
    <location>
        <begin position="345"/>
        <end position="371"/>
    </location>
</feature>
<dbReference type="PANTHER" id="PTHR30572">
    <property type="entry name" value="MEMBRANE COMPONENT OF TRANSPORTER-RELATED"/>
    <property type="match status" value="1"/>
</dbReference>
<evidence type="ECO:0000256" key="6">
    <source>
        <dbReference type="SAM" id="Phobius"/>
    </source>
</evidence>
<evidence type="ECO:0000256" key="1">
    <source>
        <dbReference type="ARBA" id="ARBA00004651"/>
    </source>
</evidence>
<evidence type="ECO:0000313" key="9">
    <source>
        <dbReference type="EMBL" id="OGL47759.1"/>
    </source>
</evidence>
<dbReference type="PANTHER" id="PTHR30572:SF15">
    <property type="entry name" value="ABC TRANSPORTER PERMEASE"/>
    <property type="match status" value="1"/>
</dbReference>
<comment type="subcellular location">
    <subcellularLocation>
        <location evidence="1">Cell membrane</location>
        <topology evidence="1">Multi-pass membrane protein</topology>
    </subcellularLocation>
</comment>
<feature type="transmembrane region" description="Helical" evidence="6">
    <location>
        <begin position="20"/>
        <end position="43"/>
    </location>
</feature>